<dbReference type="InterPro" id="IPR035906">
    <property type="entry name" value="MetI-like_sf"/>
</dbReference>
<comment type="similarity">
    <text evidence="7">Belongs to the binding-protein-dependent transport system permease family.</text>
</comment>
<keyword evidence="6 7" id="KW-0472">Membrane</keyword>
<keyword evidence="5 7" id="KW-1133">Transmembrane helix</keyword>
<dbReference type="EMBL" id="CP095043">
    <property type="protein sequence ID" value="UOQ59540.1"/>
    <property type="molecule type" value="Genomic_DNA"/>
</dbReference>
<dbReference type="Pfam" id="PF12911">
    <property type="entry name" value="OppC_N"/>
    <property type="match status" value="1"/>
</dbReference>
<evidence type="ECO:0000259" key="8">
    <source>
        <dbReference type="PROSITE" id="PS50928"/>
    </source>
</evidence>
<evidence type="ECO:0000256" key="3">
    <source>
        <dbReference type="ARBA" id="ARBA00022475"/>
    </source>
</evidence>
<dbReference type="PROSITE" id="PS50928">
    <property type="entry name" value="ABC_TM1"/>
    <property type="match status" value="1"/>
</dbReference>
<dbReference type="PANTHER" id="PTHR43386:SF25">
    <property type="entry name" value="PEPTIDE ABC TRANSPORTER PERMEASE PROTEIN"/>
    <property type="match status" value="1"/>
</dbReference>
<feature type="transmembrane region" description="Helical" evidence="7">
    <location>
        <begin position="62"/>
        <end position="88"/>
    </location>
</feature>
<evidence type="ECO:0000256" key="2">
    <source>
        <dbReference type="ARBA" id="ARBA00022448"/>
    </source>
</evidence>
<evidence type="ECO:0000256" key="6">
    <source>
        <dbReference type="ARBA" id="ARBA00023136"/>
    </source>
</evidence>
<accession>A0ABY4FTA9</accession>
<feature type="transmembrane region" description="Helical" evidence="7">
    <location>
        <begin position="230"/>
        <end position="249"/>
    </location>
</feature>
<keyword evidence="2 7" id="KW-0813">Transport</keyword>
<name>A0ABY4FTA9_9MICO</name>
<dbReference type="Pfam" id="PF00528">
    <property type="entry name" value="BPD_transp_1"/>
    <property type="match status" value="1"/>
</dbReference>
<dbReference type="InterPro" id="IPR025966">
    <property type="entry name" value="OppC_N"/>
</dbReference>
<protein>
    <submittedName>
        <fullName evidence="9">ABC transporter permease</fullName>
    </submittedName>
</protein>
<dbReference type="Proteomes" id="UP000831775">
    <property type="component" value="Chromosome"/>
</dbReference>
<dbReference type="RefSeq" id="WP_244684596.1">
    <property type="nucleotide sequence ID" value="NZ_CP095043.1"/>
</dbReference>
<evidence type="ECO:0000313" key="10">
    <source>
        <dbReference type="Proteomes" id="UP000831775"/>
    </source>
</evidence>
<feature type="transmembrane region" description="Helical" evidence="7">
    <location>
        <begin position="109"/>
        <end position="135"/>
    </location>
</feature>
<evidence type="ECO:0000256" key="5">
    <source>
        <dbReference type="ARBA" id="ARBA00022989"/>
    </source>
</evidence>
<dbReference type="CDD" id="cd06261">
    <property type="entry name" value="TM_PBP2"/>
    <property type="match status" value="1"/>
</dbReference>
<dbReference type="PANTHER" id="PTHR43386">
    <property type="entry name" value="OLIGOPEPTIDE TRANSPORT SYSTEM PERMEASE PROTEIN APPC"/>
    <property type="match status" value="1"/>
</dbReference>
<keyword evidence="4 7" id="KW-0812">Transmembrane</keyword>
<dbReference type="InterPro" id="IPR000515">
    <property type="entry name" value="MetI-like"/>
</dbReference>
<proteinExistence type="inferred from homology"/>
<comment type="subcellular location">
    <subcellularLocation>
        <location evidence="1 7">Cell membrane</location>
        <topology evidence="1 7">Multi-pass membrane protein</topology>
    </subcellularLocation>
</comment>
<dbReference type="Gene3D" id="1.10.3720.10">
    <property type="entry name" value="MetI-like"/>
    <property type="match status" value="1"/>
</dbReference>
<keyword evidence="3" id="KW-1003">Cell membrane</keyword>
<evidence type="ECO:0000313" key="9">
    <source>
        <dbReference type="EMBL" id="UOQ59540.1"/>
    </source>
</evidence>
<dbReference type="SUPFAM" id="SSF161098">
    <property type="entry name" value="MetI-like"/>
    <property type="match status" value="1"/>
</dbReference>
<evidence type="ECO:0000256" key="1">
    <source>
        <dbReference type="ARBA" id="ARBA00004651"/>
    </source>
</evidence>
<keyword evidence="10" id="KW-1185">Reference proteome</keyword>
<organism evidence="9 10">
    <name type="scientific">Leucobacter rhizosphaerae</name>
    <dbReference type="NCBI Taxonomy" id="2932245"/>
    <lineage>
        <taxon>Bacteria</taxon>
        <taxon>Bacillati</taxon>
        <taxon>Actinomycetota</taxon>
        <taxon>Actinomycetes</taxon>
        <taxon>Micrococcales</taxon>
        <taxon>Microbacteriaceae</taxon>
        <taxon>Leucobacter</taxon>
    </lineage>
</organism>
<reference evidence="9 10" key="1">
    <citation type="submission" date="2022-04" db="EMBL/GenBank/DDBJ databases">
        <title>Leucobacter sp. isolated from rhizosphere of onion.</title>
        <authorList>
            <person name="Won M."/>
            <person name="Lee C.-M."/>
            <person name="Woen H.-Y."/>
            <person name="Kwon S.-W."/>
        </authorList>
    </citation>
    <scope>NUCLEOTIDE SEQUENCE [LARGE SCALE GENOMIC DNA]</scope>
    <source>
        <strain evidence="9 10">H25R-14</strain>
    </source>
</reference>
<sequence length="272" mass="28109">MGFIILIVVAVLAAGAQWLAPYDPAATDPLEKLLPPLTDGHLLGTDELGRDMLSRLIYGARFALFVAVVPTLISAVLGSVIGILAGYIGGWFDALVMRIFDVMFSFPGILLALGIGAALGAGTGSMITAMVVVTIPEMGRVVRGAVIAVREEPYVESAQTLGLGRGAIITRHVAPNVLNPLIVMASLQTGNNVILAASLSFLGLGAKPPTADWGGMLSGGKAVMLTAPHVATLSGIAIVILAVGFNLAGDAIRDRLDPRSRVRAVRTLGGLK</sequence>
<evidence type="ECO:0000256" key="7">
    <source>
        <dbReference type="RuleBase" id="RU363032"/>
    </source>
</evidence>
<gene>
    <name evidence="9" type="ORF">MUN76_10810</name>
</gene>
<dbReference type="InterPro" id="IPR050366">
    <property type="entry name" value="BP-dependent_transpt_permease"/>
</dbReference>
<evidence type="ECO:0000256" key="4">
    <source>
        <dbReference type="ARBA" id="ARBA00022692"/>
    </source>
</evidence>
<feature type="domain" description="ABC transmembrane type-1" evidence="8">
    <location>
        <begin position="60"/>
        <end position="249"/>
    </location>
</feature>